<dbReference type="InterPro" id="IPR027304">
    <property type="entry name" value="Trigger_fact/SurA_dom_sf"/>
</dbReference>
<gene>
    <name evidence="6" type="ORF">METZ01_LOCUS171429</name>
</gene>
<dbReference type="GO" id="GO:0005886">
    <property type="term" value="C:plasma membrane"/>
    <property type="evidence" value="ECO:0007669"/>
    <property type="project" value="UniProtKB-SubCell"/>
</dbReference>
<evidence type="ECO:0000256" key="1">
    <source>
        <dbReference type="ARBA" id="ARBA00004236"/>
    </source>
</evidence>
<dbReference type="Gene3D" id="1.10.4030.10">
    <property type="entry name" value="Porin chaperone SurA, peptide-binding domain"/>
    <property type="match status" value="1"/>
</dbReference>
<evidence type="ECO:0000256" key="2">
    <source>
        <dbReference type="ARBA" id="ARBA00022475"/>
    </source>
</evidence>
<dbReference type="PANTHER" id="PTHR47529">
    <property type="entry name" value="PEPTIDYL-PROLYL CIS-TRANS ISOMERASE D"/>
    <property type="match status" value="1"/>
</dbReference>
<name>A0A382BXM9_9ZZZZ</name>
<evidence type="ECO:0000256" key="5">
    <source>
        <dbReference type="SAM" id="Phobius"/>
    </source>
</evidence>
<keyword evidence="4" id="KW-0143">Chaperone</keyword>
<feature type="transmembrane region" description="Helical" evidence="5">
    <location>
        <begin position="12"/>
        <end position="30"/>
    </location>
</feature>
<sequence length="286" mass="32630">MLSRIRDRASGWIAWAIVILISIPFALWGINSYFEGASKVIVATAEGIEIDQQSYQQALAQQQRTLVQLVGRDLDPEFFASEEFKRQVVDQLIDETLQGAYIRSRGYRISDRELNWQIQAIPAFRTDGIFDSARYHDLVARAGLTVTGFEEQQRRQAAFNQVENGIVATAFVSDSSTDNLLRLLRQERDARYVVLDLTNYWDQVTVTDNDIEFEYQENSDRYYLPADTRVDYLALSVEALAAELVLDEEEIRRAYDANADRYVQPESRSVRHVLVSVNEGAGETAV</sequence>
<evidence type="ECO:0000256" key="4">
    <source>
        <dbReference type="ARBA" id="ARBA00023186"/>
    </source>
</evidence>
<comment type="subcellular location">
    <subcellularLocation>
        <location evidence="1">Cell membrane</location>
    </subcellularLocation>
</comment>
<keyword evidence="2" id="KW-1003">Cell membrane</keyword>
<feature type="non-terminal residue" evidence="6">
    <location>
        <position position="1"/>
    </location>
</feature>
<dbReference type="SUPFAM" id="SSF109998">
    <property type="entry name" value="Triger factor/SurA peptide-binding domain-like"/>
    <property type="match status" value="1"/>
</dbReference>
<dbReference type="Pfam" id="PF13624">
    <property type="entry name" value="SurA_N_3"/>
    <property type="match status" value="1"/>
</dbReference>
<protein>
    <recommendedName>
        <fullName evidence="7">PpiC domain-containing protein</fullName>
    </recommendedName>
</protein>
<proteinExistence type="predicted"/>
<evidence type="ECO:0000256" key="3">
    <source>
        <dbReference type="ARBA" id="ARBA00023136"/>
    </source>
</evidence>
<organism evidence="6">
    <name type="scientific">marine metagenome</name>
    <dbReference type="NCBI Taxonomy" id="408172"/>
    <lineage>
        <taxon>unclassified sequences</taxon>
        <taxon>metagenomes</taxon>
        <taxon>ecological metagenomes</taxon>
    </lineage>
</organism>
<dbReference type="InterPro" id="IPR052029">
    <property type="entry name" value="PpiD_chaperone"/>
</dbReference>
<dbReference type="PANTHER" id="PTHR47529:SF1">
    <property type="entry name" value="PERIPLASMIC CHAPERONE PPID"/>
    <property type="match status" value="1"/>
</dbReference>
<keyword evidence="5" id="KW-0812">Transmembrane</keyword>
<evidence type="ECO:0000313" key="6">
    <source>
        <dbReference type="EMBL" id="SVB18575.1"/>
    </source>
</evidence>
<accession>A0A382BXM9</accession>
<dbReference type="EMBL" id="UINC01031860">
    <property type="protein sequence ID" value="SVB18575.1"/>
    <property type="molecule type" value="Genomic_DNA"/>
</dbReference>
<keyword evidence="5" id="KW-1133">Transmembrane helix</keyword>
<keyword evidence="3 5" id="KW-0472">Membrane</keyword>
<dbReference type="AlphaFoldDB" id="A0A382BXM9"/>
<evidence type="ECO:0008006" key="7">
    <source>
        <dbReference type="Google" id="ProtNLM"/>
    </source>
</evidence>
<reference evidence="6" key="1">
    <citation type="submission" date="2018-05" db="EMBL/GenBank/DDBJ databases">
        <authorList>
            <person name="Lanie J.A."/>
            <person name="Ng W.-L."/>
            <person name="Kazmierczak K.M."/>
            <person name="Andrzejewski T.M."/>
            <person name="Davidsen T.M."/>
            <person name="Wayne K.J."/>
            <person name="Tettelin H."/>
            <person name="Glass J.I."/>
            <person name="Rusch D."/>
            <person name="Podicherti R."/>
            <person name="Tsui H.-C.T."/>
            <person name="Winkler M.E."/>
        </authorList>
    </citation>
    <scope>NUCLEOTIDE SEQUENCE</scope>
</reference>
<feature type="non-terminal residue" evidence="6">
    <location>
        <position position="286"/>
    </location>
</feature>